<dbReference type="GO" id="GO:0016757">
    <property type="term" value="F:glycosyltransferase activity"/>
    <property type="evidence" value="ECO:0007669"/>
    <property type="project" value="TreeGrafter"/>
</dbReference>
<organism evidence="3">
    <name type="scientific">marine metagenome</name>
    <dbReference type="NCBI Taxonomy" id="408172"/>
    <lineage>
        <taxon>unclassified sequences</taxon>
        <taxon>metagenomes</taxon>
        <taxon>ecological metagenomes</taxon>
    </lineage>
</organism>
<dbReference type="SUPFAM" id="SSF53756">
    <property type="entry name" value="UDP-Glycosyltransferase/glycogen phosphorylase"/>
    <property type="match status" value="1"/>
</dbReference>
<dbReference type="CDD" id="cd03794">
    <property type="entry name" value="GT4_WbuB-like"/>
    <property type="match status" value="1"/>
</dbReference>
<dbReference type="PANTHER" id="PTHR46401:SF2">
    <property type="entry name" value="GLYCOSYLTRANSFERASE WBBK-RELATED"/>
    <property type="match status" value="1"/>
</dbReference>
<dbReference type="AlphaFoldDB" id="A0A383AXR9"/>
<feature type="non-terminal residue" evidence="3">
    <location>
        <position position="249"/>
    </location>
</feature>
<protein>
    <recommendedName>
        <fullName evidence="2">Glycosyl transferase family 1 domain-containing protein</fullName>
    </recommendedName>
</protein>
<evidence type="ECO:0000313" key="3">
    <source>
        <dbReference type="EMBL" id="SVE12005.1"/>
    </source>
</evidence>
<evidence type="ECO:0000256" key="1">
    <source>
        <dbReference type="ARBA" id="ARBA00022679"/>
    </source>
</evidence>
<evidence type="ECO:0000259" key="2">
    <source>
        <dbReference type="Pfam" id="PF00534"/>
    </source>
</evidence>
<name>A0A383AXR9_9ZZZZ</name>
<dbReference type="Gene3D" id="3.40.50.2000">
    <property type="entry name" value="Glycogen Phosphorylase B"/>
    <property type="match status" value="2"/>
</dbReference>
<proteinExistence type="predicted"/>
<dbReference type="EMBL" id="UINC01195436">
    <property type="protein sequence ID" value="SVE12005.1"/>
    <property type="molecule type" value="Genomic_DNA"/>
</dbReference>
<feature type="domain" description="Glycosyl transferase family 1" evidence="2">
    <location>
        <begin position="109"/>
        <end position="249"/>
    </location>
</feature>
<keyword evidence="1" id="KW-0808">Transferase</keyword>
<gene>
    <name evidence="3" type="ORF">METZ01_LOCUS464859</name>
</gene>
<dbReference type="PANTHER" id="PTHR46401">
    <property type="entry name" value="GLYCOSYLTRANSFERASE WBBK-RELATED"/>
    <property type="match status" value="1"/>
</dbReference>
<sequence length="249" mass="27663">FCISPITVALPAIFFKKIGKIPLCLWVLDLWPESVVSAGNLKSSLIPTILNPVVKFIYKHSDRILVSSKGFISSIENKGVDREKIEFFPQWAEPIFTPIKSGEYLLGDIPENSFKIMFAGNIGDAQDFSSIIEAANRLKYDKNIHWVILGGGRKEAWVRSKIIEYELEECFHLLGSYPLEKMPGFYYNADVMLFSLKDEYIFSITIPAKVQSYLACGKPILSMINGEGGSIIEEANAGLSCPAGSPDAL</sequence>
<dbReference type="Pfam" id="PF00534">
    <property type="entry name" value="Glycos_transf_1"/>
    <property type="match status" value="1"/>
</dbReference>
<dbReference type="GO" id="GO:0009103">
    <property type="term" value="P:lipopolysaccharide biosynthetic process"/>
    <property type="evidence" value="ECO:0007669"/>
    <property type="project" value="TreeGrafter"/>
</dbReference>
<reference evidence="3" key="1">
    <citation type="submission" date="2018-05" db="EMBL/GenBank/DDBJ databases">
        <authorList>
            <person name="Lanie J.A."/>
            <person name="Ng W.-L."/>
            <person name="Kazmierczak K.M."/>
            <person name="Andrzejewski T.M."/>
            <person name="Davidsen T.M."/>
            <person name="Wayne K.J."/>
            <person name="Tettelin H."/>
            <person name="Glass J.I."/>
            <person name="Rusch D."/>
            <person name="Podicherti R."/>
            <person name="Tsui H.-C.T."/>
            <person name="Winkler M.E."/>
        </authorList>
    </citation>
    <scope>NUCLEOTIDE SEQUENCE</scope>
</reference>
<feature type="non-terminal residue" evidence="3">
    <location>
        <position position="1"/>
    </location>
</feature>
<dbReference type="InterPro" id="IPR001296">
    <property type="entry name" value="Glyco_trans_1"/>
</dbReference>
<accession>A0A383AXR9</accession>